<evidence type="ECO:0000313" key="1">
    <source>
        <dbReference type="EMBL" id="OAX35292.1"/>
    </source>
</evidence>
<dbReference type="Proteomes" id="UP000092154">
    <property type="component" value="Unassembled WGS sequence"/>
</dbReference>
<gene>
    <name evidence="1" type="ORF">K503DRAFT_868366</name>
</gene>
<organism evidence="1 2">
    <name type="scientific">Rhizopogon vinicolor AM-OR11-026</name>
    <dbReference type="NCBI Taxonomy" id="1314800"/>
    <lineage>
        <taxon>Eukaryota</taxon>
        <taxon>Fungi</taxon>
        <taxon>Dikarya</taxon>
        <taxon>Basidiomycota</taxon>
        <taxon>Agaricomycotina</taxon>
        <taxon>Agaricomycetes</taxon>
        <taxon>Agaricomycetidae</taxon>
        <taxon>Boletales</taxon>
        <taxon>Suillineae</taxon>
        <taxon>Rhizopogonaceae</taxon>
        <taxon>Rhizopogon</taxon>
    </lineage>
</organism>
<evidence type="ECO:0000313" key="2">
    <source>
        <dbReference type="Proteomes" id="UP000092154"/>
    </source>
</evidence>
<dbReference type="InterPro" id="IPR032675">
    <property type="entry name" value="LRR_dom_sf"/>
</dbReference>
<dbReference type="InParanoid" id="A0A1B7MRN9"/>
<accession>A0A1B7MRN9</accession>
<dbReference type="Gene3D" id="3.80.10.10">
    <property type="entry name" value="Ribonuclease Inhibitor"/>
    <property type="match status" value="1"/>
</dbReference>
<reference evidence="1 2" key="1">
    <citation type="submission" date="2016-06" db="EMBL/GenBank/DDBJ databases">
        <title>Comparative genomics of the ectomycorrhizal sister species Rhizopogon vinicolor and Rhizopogon vesiculosus (Basidiomycota: Boletales) reveals a divergence of the mating type B locus.</title>
        <authorList>
            <consortium name="DOE Joint Genome Institute"/>
            <person name="Mujic A.B."/>
            <person name="Kuo A."/>
            <person name="Tritt A."/>
            <person name="Lipzen A."/>
            <person name="Chen C."/>
            <person name="Johnson J."/>
            <person name="Sharma A."/>
            <person name="Barry K."/>
            <person name="Grigoriev I.V."/>
            <person name="Spatafora J.W."/>
        </authorList>
    </citation>
    <scope>NUCLEOTIDE SEQUENCE [LARGE SCALE GENOMIC DNA]</scope>
    <source>
        <strain evidence="1 2">AM-OR11-026</strain>
    </source>
</reference>
<dbReference type="EMBL" id="KV448513">
    <property type="protein sequence ID" value="OAX35292.1"/>
    <property type="molecule type" value="Genomic_DNA"/>
</dbReference>
<proteinExistence type="predicted"/>
<name>A0A1B7MRN9_9AGAM</name>
<evidence type="ECO:0008006" key="3">
    <source>
        <dbReference type="Google" id="ProtNLM"/>
    </source>
</evidence>
<keyword evidence="2" id="KW-1185">Reference proteome</keyword>
<dbReference type="AlphaFoldDB" id="A0A1B7MRN9"/>
<protein>
    <recommendedName>
        <fullName evidence="3">F-box domain-containing protein</fullName>
    </recommendedName>
</protein>
<dbReference type="OrthoDB" id="2679436at2759"/>
<sequence length="335" mass="37719">MAGSGFDDERVENVEMGALGVLNAQALAHLASLPSLKSLSFVSYDYLADSEPNSIPAFTSKLGVVYIGTASQSHLTRCLRNVRFPSSRSAILYTRCDDLELPYDPLDIPELIISFSECFAPVLEQLVVKNVFDFDRLDENVLEDLRFAFGFDVIAPLLSFTRLTKLDIDWICISSVDDDALKRMVQAWPQLKEFSFGSRAWLVPPSITLIGLAHIMRYCRHLRRLEISFHAFPIKTNSDAFSRIIPNEKITSLFVGISPIVDPSAVAWQLHELLPNLIDVGRFDGYVPPSVIGFNDEWDKVEEHLRNYAKGVEIGKRMGKLLAECPLMNRLLYGF</sequence>
<dbReference type="SUPFAM" id="SSF52047">
    <property type="entry name" value="RNI-like"/>
    <property type="match status" value="1"/>
</dbReference>